<organism evidence="3 4">
    <name type="scientific">Dryococelus australis</name>
    <dbReference type="NCBI Taxonomy" id="614101"/>
    <lineage>
        <taxon>Eukaryota</taxon>
        <taxon>Metazoa</taxon>
        <taxon>Ecdysozoa</taxon>
        <taxon>Arthropoda</taxon>
        <taxon>Hexapoda</taxon>
        <taxon>Insecta</taxon>
        <taxon>Pterygota</taxon>
        <taxon>Neoptera</taxon>
        <taxon>Polyneoptera</taxon>
        <taxon>Phasmatodea</taxon>
        <taxon>Verophasmatodea</taxon>
        <taxon>Anareolatae</taxon>
        <taxon>Phasmatidae</taxon>
        <taxon>Eurycanthinae</taxon>
        <taxon>Dryococelus</taxon>
    </lineage>
</organism>
<feature type="region of interest" description="Disordered" evidence="2">
    <location>
        <begin position="553"/>
        <end position="588"/>
    </location>
</feature>
<evidence type="ECO:0008006" key="5">
    <source>
        <dbReference type="Google" id="ProtNLM"/>
    </source>
</evidence>
<accession>A0ABQ9HCB1</accession>
<evidence type="ECO:0000313" key="3">
    <source>
        <dbReference type="EMBL" id="KAJ8881889.1"/>
    </source>
</evidence>
<comment type="similarity">
    <text evidence="1">Belongs to the PPP4R2 family.</text>
</comment>
<proteinExistence type="inferred from homology"/>
<dbReference type="InterPro" id="IPR015267">
    <property type="entry name" value="PPP4R2"/>
</dbReference>
<feature type="compositionally biased region" description="Acidic residues" evidence="2">
    <location>
        <begin position="569"/>
        <end position="579"/>
    </location>
</feature>
<dbReference type="EMBL" id="JARBHB010000006">
    <property type="protein sequence ID" value="KAJ8881889.1"/>
    <property type="molecule type" value="Genomic_DNA"/>
</dbReference>
<evidence type="ECO:0000256" key="2">
    <source>
        <dbReference type="SAM" id="MobiDB-lite"/>
    </source>
</evidence>
<gene>
    <name evidence="3" type="ORF">PR048_018375</name>
</gene>
<reference evidence="3 4" key="1">
    <citation type="submission" date="2023-02" db="EMBL/GenBank/DDBJ databases">
        <title>LHISI_Scaffold_Assembly.</title>
        <authorList>
            <person name="Stuart O.P."/>
            <person name="Cleave R."/>
            <person name="Magrath M.J.L."/>
            <person name="Mikheyev A.S."/>
        </authorList>
    </citation>
    <scope>NUCLEOTIDE SEQUENCE [LARGE SCALE GENOMIC DNA]</scope>
    <source>
        <strain evidence="3">Daus_M_001</strain>
        <tissue evidence="3">Leg muscle</tissue>
    </source>
</reference>
<name>A0ABQ9HCB1_9NEOP</name>
<dbReference type="PANTHER" id="PTHR16487:SF0">
    <property type="entry name" value="PROTEIN PHOSPHATASE 4 REGULATORY SUBUNIT 2-RELATED"/>
    <property type="match status" value="1"/>
</dbReference>
<keyword evidence="4" id="KW-1185">Reference proteome</keyword>
<sequence length="588" mass="64259">MENAEGILQTLEEYVKLKPNDIPSELNDYLGHVAKTGDPVFQWSVVKYLFRDKLSKTITEFYESCPALDLPPCPNVDAFNYEVLKNSLLERLDSFSSAPFTVQRICELLINPRKEYSRVDKYMRAIEKNILVVSTKEPGIPKRPEGIQSEPVMNGVIDSRGIELGEAIETVSSDGVNLMHSDSSDVSVSESSRLLDCSPAEEIDMEERASRQLANIKAWQKNQPTVLLVTGNCENKNYETKEPDPPSTEKVIEHIELSNTDITKTGAVSEPDTSAESVVEPFNQVIVNEVTEQVCSVKSGSALLQDDADKAVFDINLSEIKPNESPGDDPENNIPTELEGTTENIVSEAIAIVEENIKKESEPDENIVVAKGIDEVCVKSSDQLHSAIDQHGDELAPDPVDKSAYETTASVITVREDLTESSSKKDIAKTCSVTVTEIVSTQGEIPESSELSVESQSVREKNGNQPFIVTEESDASISVETVKVAEDSSVLAVSEEPAPTEVQLASTQNVAREDSESREVSRSGAMVGSLIEDDLCAESNDMEPVEIEQAVEQDEAMDIDETSLPMEVATEEEPMDQSEEMPSGGSGS</sequence>
<dbReference type="Pfam" id="PF09184">
    <property type="entry name" value="PPP4R2"/>
    <property type="match status" value="1"/>
</dbReference>
<dbReference type="PANTHER" id="PTHR16487">
    <property type="entry name" value="PPP4R2-RELATED PROTEIN"/>
    <property type="match status" value="1"/>
</dbReference>
<evidence type="ECO:0000313" key="4">
    <source>
        <dbReference type="Proteomes" id="UP001159363"/>
    </source>
</evidence>
<feature type="region of interest" description="Disordered" evidence="2">
    <location>
        <begin position="490"/>
        <end position="526"/>
    </location>
</feature>
<feature type="compositionally biased region" description="Basic and acidic residues" evidence="2">
    <location>
        <begin position="511"/>
        <end position="521"/>
    </location>
</feature>
<feature type="region of interest" description="Disordered" evidence="2">
    <location>
        <begin position="445"/>
        <end position="464"/>
    </location>
</feature>
<comment type="caution">
    <text evidence="3">The sequence shown here is derived from an EMBL/GenBank/DDBJ whole genome shotgun (WGS) entry which is preliminary data.</text>
</comment>
<dbReference type="Proteomes" id="UP001159363">
    <property type="component" value="Chromosome 5"/>
</dbReference>
<evidence type="ECO:0000256" key="1">
    <source>
        <dbReference type="ARBA" id="ARBA00009207"/>
    </source>
</evidence>
<protein>
    <recommendedName>
        <fullName evidence="5">Serine/threonine-protein phosphatase 4 regulatory subunit 2</fullName>
    </recommendedName>
</protein>